<dbReference type="InterPro" id="IPR053139">
    <property type="entry name" value="Surface_bspA-like"/>
</dbReference>
<proteinExistence type="predicted"/>
<dbReference type="InterPro" id="IPR026906">
    <property type="entry name" value="LRR_5"/>
</dbReference>
<dbReference type="InterPro" id="IPR032675">
    <property type="entry name" value="LRR_dom_sf"/>
</dbReference>
<gene>
    <name evidence="1" type="ORF">EIN_386720</name>
</gene>
<dbReference type="SUPFAM" id="SSF52058">
    <property type="entry name" value="L domain-like"/>
    <property type="match status" value="2"/>
</dbReference>
<name>A0A0A1UAA4_ENTIV</name>
<evidence type="ECO:0000313" key="2">
    <source>
        <dbReference type="Proteomes" id="UP000014680"/>
    </source>
</evidence>
<evidence type="ECO:0008006" key="3">
    <source>
        <dbReference type="Google" id="ProtNLM"/>
    </source>
</evidence>
<dbReference type="PANTHER" id="PTHR45661">
    <property type="entry name" value="SURFACE ANTIGEN"/>
    <property type="match status" value="1"/>
</dbReference>
<dbReference type="AlphaFoldDB" id="A0A0A1UAA4"/>
<organism evidence="1 2">
    <name type="scientific">Entamoeba invadens IP1</name>
    <dbReference type="NCBI Taxonomy" id="370355"/>
    <lineage>
        <taxon>Eukaryota</taxon>
        <taxon>Amoebozoa</taxon>
        <taxon>Evosea</taxon>
        <taxon>Archamoebae</taxon>
        <taxon>Mastigamoebida</taxon>
        <taxon>Entamoebidae</taxon>
        <taxon>Entamoeba</taxon>
    </lineage>
</organism>
<reference evidence="1 2" key="1">
    <citation type="submission" date="2012-10" db="EMBL/GenBank/DDBJ databases">
        <authorList>
            <person name="Zafar N."/>
            <person name="Inman J."/>
            <person name="Hall N."/>
            <person name="Lorenzi H."/>
            <person name="Caler E."/>
        </authorList>
    </citation>
    <scope>NUCLEOTIDE SEQUENCE [LARGE SCALE GENOMIC DNA]</scope>
    <source>
        <strain evidence="1 2">IP1</strain>
    </source>
</reference>
<dbReference type="VEuPathDB" id="AmoebaDB:EIN_386720"/>
<dbReference type="RefSeq" id="XP_004258759.1">
    <property type="nucleotide sequence ID" value="XM_004258711.1"/>
</dbReference>
<dbReference type="EMBL" id="KB206398">
    <property type="protein sequence ID" value="ELP91988.1"/>
    <property type="molecule type" value="Genomic_DNA"/>
</dbReference>
<sequence length="649" mass="75996">MNVVQYFKTKEDFMNFRSINEKCLDVLSMFHFNPITVYDFQLFPHMETQYIYSVWDVKLPCKAYKFCFLLNISETKKLKEQLGDTVTFKYITYEPEYDSKEYKTEKVYIPKIVNYLSGWHYTHNVKEVIFPDNILSIESHFFSNCTLLAKVILPKYLTRLGLLCFEKCMSLKTLTIPKYVSSLNKLFSGNNNLEKLSLEGDTDIKHEFFENLVHLTSINFKRNGLTNMVIPSHCMSSQRSLGVSIHQFKHVGLDKVDIQILSQNIEFKKRVTFDPKVLVLFYKCFSECVFLKEIDIPSTIQTIENSCFSKCLYLSKVTLPDNLTSVGEMCFSGCKTLSSIKLPKNLQVLHQKTFYNCISLREIEIPERVKLIESNCFECCSNLSAIHFKGYFPKTNSDFYIMCKALQFMTKKKKQGKKYTISYSNSRLILNGKCPIENVVFKQGDEFCDESGDFNVQGDFVDGVIRKVDCIKPDSQRQKYKFKNLTIDECEMKSLVQKCFQFNENLERFVLGNGVKIISKKCFYRCKNLKSVEINGEIKEIQKCCFKNCEKLESVIIRKDIETIGRLCFVNCQLLKKFVCKNIKKCFVSSFENTQVDIERLKKKIGVLVKEEKKTYGTKYVKKETKYEQQNEREIPQKVKIQYELFIYK</sequence>
<dbReference type="Gene3D" id="3.80.10.10">
    <property type="entry name" value="Ribonuclease Inhibitor"/>
    <property type="match status" value="3"/>
</dbReference>
<dbReference type="Pfam" id="PF13306">
    <property type="entry name" value="LRR_5"/>
    <property type="match status" value="3"/>
</dbReference>
<evidence type="ECO:0000313" key="1">
    <source>
        <dbReference type="EMBL" id="ELP91988.1"/>
    </source>
</evidence>
<dbReference type="KEGG" id="eiv:EIN_386720"/>
<accession>A0A0A1UAA4</accession>
<keyword evidence="2" id="KW-1185">Reference proteome</keyword>
<protein>
    <recommendedName>
        <fullName evidence="3">Leucine rich repeat containing protein BspA family protein</fullName>
    </recommendedName>
</protein>
<dbReference type="Proteomes" id="UP000014680">
    <property type="component" value="Unassembled WGS sequence"/>
</dbReference>
<dbReference type="GeneID" id="14890960"/>
<dbReference type="PANTHER" id="PTHR45661:SF3">
    <property type="entry name" value="IG-LIKE DOMAIN-CONTAINING PROTEIN"/>
    <property type="match status" value="1"/>
</dbReference>